<reference evidence="1" key="1">
    <citation type="submission" date="2023-04" db="EMBL/GenBank/DDBJ databases">
        <title>Ambrosiozyma monospora NBRC 10751.</title>
        <authorList>
            <person name="Ichikawa N."/>
            <person name="Sato H."/>
            <person name="Tonouchi N."/>
        </authorList>
    </citation>
    <scope>NUCLEOTIDE SEQUENCE</scope>
    <source>
        <strain evidence="1">NBRC 10751</strain>
    </source>
</reference>
<comment type="caution">
    <text evidence="1">The sequence shown here is derived from an EMBL/GenBank/DDBJ whole genome shotgun (WGS) entry which is preliminary data.</text>
</comment>
<evidence type="ECO:0000313" key="2">
    <source>
        <dbReference type="Proteomes" id="UP001165064"/>
    </source>
</evidence>
<keyword evidence="2" id="KW-1185">Reference proteome</keyword>
<dbReference type="EMBL" id="BSXS01003979">
    <property type="protein sequence ID" value="GME82276.1"/>
    <property type="molecule type" value="Genomic_DNA"/>
</dbReference>
<accession>A0ACB5T5T1</accession>
<name>A0ACB5T5T1_AMBMO</name>
<organism evidence="1 2">
    <name type="scientific">Ambrosiozyma monospora</name>
    <name type="common">Yeast</name>
    <name type="synonym">Endomycopsis monosporus</name>
    <dbReference type="NCBI Taxonomy" id="43982"/>
    <lineage>
        <taxon>Eukaryota</taxon>
        <taxon>Fungi</taxon>
        <taxon>Dikarya</taxon>
        <taxon>Ascomycota</taxon>
        <taxon>Saccharomycotina</taxon>
        <taxon>Pichiomycetes</taxon>
        <taxon>Pichiales</taxon>
        <taxon>Pichiaceae</taxon>
        <taxon>Ambrosiozyma</taxon>
    </lineage>
</organism>
<protein>
    <submittedName>
        <fullName evidence="1">Unnamed protein product</fullName>
    </submittedName>
</protein>
<sequence length="275" mass="29215">MKPIYTNRSSGMVNKKILKVTNFEPLFRGSTLVLRNVDYFNTAEDSSDEDSSSSESESESDDFDANSISTGETNASSLFDDEPITPKLLQIPPMTTTNATANRTRTRAGSLTCVTNANSQGRRGHVRNASFTSSGNSFGEGIIKYSRSQIRDMLMQMSLKDHDLGNGDDAIIEEGSGGLNDDNGNAKNGKKGAKGKSKSKNKKRKGGKNSRKNSGSSSSSSDGAFASGAGISSNGSGNDTNIVVAPVQLEVPAGFGKRRKSVRFIEDDVVVECAS</sequence>
<dbReference type="Proteomes" id="UP001165064">
    <property type="component" value="Unassembled WGS sequence"/>
</dbReference>
<gene>
    <name evidence="1" type="ORF">Amon02_000542300</name>
</gene>
<proteinExistence type="predicted"/>
<evidence type="ECO:0000313" key="1">
    <source>
        <dbReference type="EMBL" id="GME82276.1"/>
    </source>
</evidence>